<evidence type="ECO:0000313" key="2">
    <source>
        <dbReference type="EMBL" id="EEN55975.1"/>
    </source>
</evidence>
<reference evidence="2" key="1">
    <citation type="journal article" date="2008" name="Nature">
        <title>The amphioxus genome and the evolution of the chordate karyotype.</title>
        <authorList>
            <consortium name="US DOE Joint Genome Institute (JGI-PGF)"/>
            <person name="Putnam N.H."/>
            <person name="Butts T."/>
            <person name="Ferrier D.E.K."/>
            <person name="Furlong R.F."/>
            <person name="Hellsten U."/>
            <person name="Kawashima T."/>
            <person name="Robinson-Rechavi M."/>
            <person name="Shoguchi E."/>
            <person name="Terry A."/>
            <person name="Yu J.-K."/>
            <person name="Benito-Gutierrez E.L."/>
            <person name="Dubchak I."/>
            <person name="Garcia-Fernandez J."/>
            <person name="Gibson-Brown J.J."/>
            <person name="Grigoriev I.V."/>
            <person name="Horton A.C."/>
            <person name="de Jong P.J."/>
            <person name="Jurka J."/>
            <person name="Kapitonov V.V."/>
            <person name="Kohara Y."/>
            <person name="Kuroki Y."/>
            <person name="Lindquist E."/>
            <person name="Lucas S."/>
            <person name="Osoegawa K."/>
            <person name="Pennacchio L.A."/>
            <person name="Salamov A.A."/>
            <person name="Satou Y."/>
            <person name="Sauka-Spengler T."/>
            <person name="Schmutz J."/>
            <person name="Shin-I T."/>
            <person name="Toyoda A."/>
            <person name="Bronner-Fraser M."/>
            <person name="Fujiyama A."/>
            <person name="Holland L.Z."/>
            <person name="Holland P.W.H."/>
            <person name="Satoh N."/>
            <person name="Rokhsar D.S."/>
        </authorList>
    </citation>
    <scope>NUCLEOTIDE SEQUENCE [LARGE SCALE GENOMIC DNA]</scope>
    <source>
        <strain evidence="2">S238N-H82</strain>
        <tissue evidence="2">Testes</tissue>
    </source>
</reference>
<dbReference type="KEGG" id="bfo:118407218"/>
<feature type="compositionally biased region" description="Basic and acidic residues" evidence="1">
    <location>
        <begin position="293"/>
        <end position="304"/>
    </location>
</feature>
<feature type="region of interest" description="Disordered" evidence="1">
    <location>
        <begin position="68"/>
        <end position="312"/>
    </location>
</feature>
<reference evidence="4 5" key="3">
    <citation type="submission" date="2025-04" db="UniProtKB">
        <authorList>
            <consortium name="RefSeq"/>
        </authorList>
    </citation>
    <scope>IDENTIFICATION</scope>
    <source>
        <strain evidence="4 5">S238N-H82</strain>
        <tissue evidence="4 5">Testes</tissue>
    </source>
</reference>
<feature type="compositionally biased region" description="Acidic residues" evidence="1">
    <location>
        <begin position="132"/>
        <end position="152"/>
    </location>
</feature>
<dbReference type="OMA" id="GQKKHRR"/>
<keyword evidence="3" id="KW-1185">Reference proteome</keyword>
<feature type="compositionally biased region" description="Polar residues" evidence="1">
    <location>
        <begin position="181"/>
        <end position="192"/>
    </location>
</feature>
<dbReference type="OrthoDB" id="10041651at2759"/>
<dbReference type="AlphaFoldDB" id="C3YUS4"/>
<gene>
    <name evidence="4 5" type="primary">LOC118407218</name>
    <name evidence="2" type="ORF">BRAFLDRAFT_74086</name>
</gene>
<evidence type="ECO:0000256" key="1">
    <source>
        <dbReference type="SAM" id="MobiDB-lite"/>
    </source>
</evidence>
<feature type="compositionally biased region" description="Basic and acidic residues" evidence="1">
    <location>
        <begin position="75"/>
        <end position="86"/>
    </location>
</feature>
<sequence length="385" mass="44202">MTGTASRGRGNWLTSLRVQKAYRLNNNENARLNNRYGALEKEHIYALRGVNQEIRLLRMLLNKIQESSGISPEGWRPEDDHRESPRIRTPSMTDTPLYMYGDRVGSRHVKRTNRVPKSMGRQMKGRHGSTDGEPDSPDIQDGDEKDPDDEIQDGDHHPVERDETRKERPRSVRFAGDRNRNGTPSVHSTIRAATSKPALKHDTKKTSDDDKEEKNGQGENPDRALERRPSERRLADERRKSLSRVPSVRRFTQSATPAHARHGPPVFTRVPAQHRRPGTSPEGQQKHRRRKSVKSDRSSGDESSRPSSPILRREKLVVKIWDRVNPHDAKQEIHKEEIVKVGSKVNNFLSMLEDEFKRNAADEALRERERLRPKSASTVYSEDGW</sequence>
<dbReference type="GeneID" id="118407218"/>
<feature type="compositionally biased region" description="Basic and acidic residues" evidence="1">
    <location>
        <begin position="153"/>
        <end position="180"/>
    </location>
</feature>
<dbReference type="InParanoid" id="C3YUS4"/>
<reference evidence="3" key="2">
    <citation type="journal article" date="2020" name="Nat. Ecol. Evol.">
        <title>Deeply conserved synteny resolves early events in vertebrate evolution.</title>
        <authorList>
            <person name="Simakov O."/>
            <person name="Marletaz F."/>
            <person name="Yue J.X."/>
            <person name="O'Connell B."/>
            <person name="Jenkins J."/>
            <person name="Brandt A."/>
            <person name="Calef R."/>
            <person name="Tung C.H."/>
            <person name="Huang T.K."/>
            <person name="Schmutz J."/>
            <person name="Satoh N."/>
            <person name="Yu J.K."/>
            <person name="Putnam N.H."/>
            <person name="Green R.E."/>
            <person name="Rokhsar D.S."/>
        </authorList>
    </citation>
    <scope>NUCLEOTIDE SEQUENCE [LARGE SCALE GENOMIC DNA]</scope>
    <source>
        <strain evidence="3">S238N-H82</strain>
    </source>
</reference>
<feature type="compositionally biased region" description="Basic and acidic residues" evidence="1">
    <location>
        <begin position="199"/>
        <end position="240"/>
    </location>
</feature>
<proteinExistence type="predicted"/>
<dbReference type="RefSeq" id="XP_035663543.1">
    <property type="nucleotide sequence ID" value="XM_035807650.1"/>
</dbReference>
<accession>C3YUS4</accession>
<evidence type="ECO:0000313" key="5">
    <source>
        <dbReference type="RefSeq" id="XP_035663544.1"/>
    </source>
</evidence>
<dbReference type="eggNOG" id="ENOG502T0SR">
    <property type="taxonomic scope" value="Eukaryota"/>
</dbReference>
<dbReference type="RefSeq" id="XP_035663544.1">
    <property type="nucleotide sequence ID" value="XM_035807651.1"/>
</dbReference>
<organism>
    <name type="scientific">Branchiostoma floridae</name>
    <name type="common">Florida lancelet</name>
    <name type="synonym">Amphioxus</name>
    <dbReference type="NCBI Taxonomy" id="7739"/>
    <lineage>
        <taxon>Eukaryota</taxon>
        <taxon>Metazoa</taxon>
        <taxon>Chordata</taxon>
        <taxon>Cephalochordata</taxon>
        <taxon>Leptocardii</taxon>
        <taxon>Amphioxiformes</taxon>
        <taxon>Branchiostomatidae</taxon>
        <taxon>Branchiostoma</taxon>
    </lineage>
</organism>
<evidence type="ECO:0000313" key="4">
    <source>
        <dbReference type="RefSeq" id="XP_035663543.1"/>
    </source>
</evidence>
<protein>
    <submittedName>
        <fullName evidence="4 5">Uncharacterized protein LOC118407218</fullName>
    </submittedName>
</protein>
<dbReference type="Proteomes" id="UP000001554">
    <property type="component" value="Chromosome 19"/>
</dbReference>
<dbReference type="EMBL" id="GG666554">
    <property type="protein sequence ID" value="EEN55975.1"/>
    <property type="molecule type" value="Genomic_DNA"/>
</dbReference>
<evidence type="ECO:0000313" key="3">
    <source>
        <dbReference type="Proteomes" id="UP000001554"/>
    </source>
</evidence>
<name>C3YUS4_BRAFL</name>